<keyword evidence="1" id="KW-0812">Transmembrane</keyword>
<keyword evidence="1" id="KW-1133">Transmembrane helix</keyword>
<feature type="transmembrane region" description="Helical" evidence="1">
    <location>
        <begin position="241"/>
        <end position="264"/>
    </location>
</feature>
<dbReference type="InterPro" id="IPR018702">
    <property type="entry name" value="DUF2207"/>
</dbReference>
<feature type="transmembrane region" description="Helical" evidence="1">
    <location>
        <begin position="387"/>
        <end position="413"/>
    </location>
</feature>
<reference evidence="4" key="1">
    <citation type="submission" date="2020-05" db="EMBL/GenBank/DDBJ databases">
        <authorList>
            <person name="Chiriac C."/>
            <person name="Salcher M."/>
            <person name="Ghai R."/>
            <person name="Kavagutti S V."/>
        </authorList>
    </citation>
    <scope>NUCLEOTIDE SEQUENCE</scope>
</reference>
<accession>A0A6J6C579</accession>
<feature type="domain" description="DUF2207" evidence="2">
    <location>
        <begin position="44"/>
        <end position="224"/>
    </location>
</feature>
<evidence type="ECO:0000313" key="4">
    <source>
        <dbReference type="EMBL" id="CAB4546480.1"/>
    </source>
</evidence>
<dbReference type="EMBL" id="CAEZSF010000140">
    <property type="protein sequence ID" value="CAB4546480.1"/>
    <property type="molecule type" value="Genomic_DNA"/>
</dbReference>
<organism evidence="4">
    <name type="scientific">freshwater metagenome</name>
    <dbReference type="NCBI Taxonomy" id="449393"/>
    <lineage>
        <taxon>unclassified sequences</taxon>
        <taxon>metagenomes</taxon>
        <taxon>ecological metagenomes</taxon>
    </lineage>
</organism>
<evidence type="ECO:0000259" key="2">
    <source>
        <dbReference type="Pfam" id="PF09972"/>
    </source>
</evidence>
<gene>
    <name evidence="4" type="ORF">UFOPK1358_01344</name>
</gene>
<dbReference type="InterPro" id="IPR048389">
    <property type="entry name" value="YciQ-like_C"/>
</dbReference>
<protein>
    <submittedName>
        <fullName evidence="4">Unannotated protein</fullName>
    </submittedName>
</protein>
<feature type="domain" description="Predicted membrane protein YciQ-like C-terminal" evidence="3">
    <location>
        <begin position="278"/>
        <end position="507"/>
    </location>
</feature>
<evidence type="ECO:0000259" key="3">
    <source>
        <dbReference type="Pfam" id="PF20990"/>
    </source>
</evidence>
<proteinExistence type="predicted"/>
<keyword evidence="1" id="KW-0472">Membrane</keyword>
<evidence type="ECO:0000256" key="1">
    <source>
        <dbReference type="SAM" id="Phobius"/>
    </source>
</evidence>
<name>A0A6J6C579_9ZZZZ</name>
<feature type="transmembrane region" description="Helical" evidence="1">
    <location>
        <begin position="425"/>
        <end position="444"/>
    </location>
</feature>
<sequence>MKRSSPGRKVLAWVLRAVLLLGLLGVLFLEPFTPTVDQVTDTATITNYEAAMVLSEDGDLSTEEVITTEMPANKHGIFRIFDTADPRRDNIEHPVTIESISRDGLQEPYTIVPGATGTETARIGDPTVTLIPGEHTYQIKSSTTGVLEPGKEGETLWWWDVVGQGWQMPMESVTISAQLPSRPDKAECVQGKDTPCTANIDGTSLRIETGPLDPFTPVTVRVSFPSNSLPPPPAGSSDSGLVALTIALSVLAGLLAAGLGFYLISRTRESEPGFPVLFEPPPGIFPALGVKVLDEQDSSEALQATLFDLAERGLLQLAGDDDTWTVTVIADPAVTPQWPAETAMMLAMGLNTEGDSFEVSKSKGSGEQIVAARKALRSEVSAASGEYLVSSGAGIAGLVIGWLALLGSFFLIGRYFFGSNNPSPLWPLLSGLGVFALVALGMMFDPGVLTKRTETGRDVWSRTGGFARFLTTDSSESRFEAAKHLDWYPKYLPWAMALGSAEIWAQRYEAQGLETPAVPWILWAGTGRNYSMNDMNASFNSAIAGASAAYAASQASSGGGGGFSGGSGGGGGGGGSW</sequence>
<dbReference type="AlphaFoldDB" id="A0A6J6C579"/>
<dbReference type="Pfam" id="PF09972">
    <property type="entry name" value="DUF2207"/>
    <property type="match status" value="1"/>
</dbReference>
<dbReference type="Pfam" id="PF20990">
    <property type="entry name" value="DUF2207_C"/>
    <property type="match status" value="1"/>
</dbReference>